<dbReference type="InterPro" id="IPR012133">
    <property type="entry name" value="Alpha-hydoxy_acid_DH_FMN"/>
</dbReference>
<dbReference type="RefSeq" id="WP_377042708.1">
    <property type="nucleotide sequence ID" value="NZ_JBHLUN010000002.1"/>
</dbReference>
<dbReference type="Pfam" id="PF01070">
    <property type="entry name" value="FMN_dh"/>
    <property type="match status" value="1"/>
</dbReference>
<keyword evidence="8" id="KW-1185">Reference proteome</keyword>
<accession>A0ABV6JMS0</accession>
<dbReference type="InterPro" id="IPR037396">
    <property type="entry name" value="FMN_HAD"/>
</dbReference>
<dbReference type="PROSITE" id="PS00557">
    <property type="entry name" value="FMN_HYDROXY_ACID_DH_1"/>
    <property type="match status" value="1"/>
</dbReference>
<organism evidence="7 8">
    <name type="scientific">Roseomonas elaeocarpi</name>
    <dbReference type="NCBI Taxonomy" id="907779"/>
    <lineage>
        <taxon>Bacteria</taxon>
        <taxon>Pseudomonadati</taxon>
        <taxon>Pseudomonadota</taxon>
        <taxon>Alphaproteobacteria</taxon>
        <taxon>Acetobacterales</taxon>
        <taxon>Roseomonadaceae</taxon>
        <taxon>Roseomonas</taxon>
    </lineage>
</organism>
<evidence type="ECO:0000256" key="4">
    <source>
        <dbReference type="ARBA" id="ARBA00023002"/>
    </source>
</evidence>
<gene>
    <name evidence="7" type="ORF">ACFFGY_02070</name>
</gene>
<name>A0ABV6JMS0_9PROT</name>
<dbReference type="SUPFAM" id="SSF51395">
    <property type="entry name" value="FMN-linked oxidoreductases"/>
    <property type="match status" value="1"/>
</dbReference>
<dbReference type="PANTHER" id="PTHR10578">
    <property type="entry name" value="S -2-HYDROXY-ACID OXIDASE-RELATED"/>
    <property type="match status" value="1"/>
</dbReference>
<evidence type="ECO:0000259" key="6">
    <source>
        <dbReference type="PROSITE" id="PS51349"/>
    </source>
</evidence>
<dbReference type="PROSITE" id="PS51349">
    <property type="entry name" value="FMN_HYDROXY_ACID_DH_2"/>
    <property type="match status" value="1"/>
</dbReference>
<comment type="caution">
    <text evidence="7">The sequence shown here is derived from an EMBL/GenBank/DDBJ whole genome shotgun (WGS) entry which is preliminary data.</text>
</comment>
<evidence type="ECO:0000256" key="3">
    <source>
        <dbReference type="ARBA" id="ARBA00022643"/>
    </source>
</evidence>
<dbReference type="InterPro" id="IPR013785">
    <property type="entry name" value="Aldolase_TIM"/>
</dbReference>
<keyword evidence="4 7" id="KW-0560">Oxidoreductase</keyword>
<dbReference type="EC" id="1.-.-.-" evidence="7"/>
<sequence>MSAEFHNLLDPASSPTKMIPEMARAPRQMKRIFALEDLEPAARRLLPSPIFGYVAGGAETNSSMTDNRRVFDEIQFLPRMLVGVANRTLDCEVMGKHYALPFGIAPMGVSALTGYRGDLSLARSASRAGIPMIISAASLIPLEEIAEAAPGVWYQAYLSGDREEAAAMVERVSHAGIDTFVITADSAVVPSRENNLRTGYRTPIRPNLALLRDGIMHPRWSIGTFLRTFLHHGVPHFENAAPGRGAPLLSRQAVRDFSGREALDWDVVRFVRSRWKGRLVIKGLLHAGDVALARQAGADAVILSNHGGRQLDGALSPMRALPAALEQASGMCVMIDSGFRRGTDILKAIGLGAKFVFIGRPFNYASALAGEAGVDYVIGLLRTQLRADLGMLGLRSIREMSQEVLFLEKFARVRVQ</sequence>
<dbReference type="EMBL" id="JBHLUN010000002">
    <property type="protein sequence ID" value="MFC0407017.1"/>
    <property type="molecule type" value="Genomic_DNA"/>
</dbReference>
<evidence type="ECO:0000313" key="7">
    <source>
        <dbReference type="EMBL" id="MFC0407017.1"/>
    </source>
</evidence>
<evidence type="ECO:0000313" key="8">
    <source>
        <dbReference type="Proteomes" id="UP001589865"/>
    </source>
</evidence>
<dbReference type="PIRSF" id="PIRSF000138">
    <property type="entry name" value="Al-hdrx_acd_dh"/>
    <property type="match status" value="1"/>
</dbReference>
<evidence type="ECO:0000256" key="2">
    <source>
        <dbReference type="ARBA" id="ARBA00022630"/>
    </source>
</evidence>
<comment type="cofactor">
    <cofactor evidence="1">
        <name>FMN</name>
        <dbReference type="ChEBI" id="CHEBI:58210"/>
    </cofactor>
</comment>
<dbReference type="InterPro" id="IPR000262">
    <property type="entry name" value="FMN-dep_DH"/>
</dbReference>
<dbReference type="CDD" id="cd02809">
    <property type="entry name" value="alpha_hydroxyacid_oxid_FMN"/>
    <property type="match status" value="1"/>
</dbReference>
<feature type="domain" description="FMN hydroxy acid dehydrogenase" evidence="6">
    <location>
        <begin position="27"/>
        <end position="410"/>
    </location>
</feature>
<comment type="similarity">
    <text evidence="5">Belongs to the FMN-dependent alpha-hydroxy acid dehydrogenase family.</text>
</comment>
<dbReference type="InterPro" id="IPR008259">
    <property type="entry name" value="FMN_hydac_DH_AS"/>
</dbReference>
<evidence type="ECO:0000256" key="1">
    <source>
        <dbReference type="ARBA" id="ARBA00001917"/>
    </source>
</evidence>
<dbReference type="PANTHER" id="PTHR10578:SF107">
    <property type="entry name" value="2-HYDROXYACID OXIDASE 1"/>
    <property type="match status" value="1"/>
</dbReference>
<protein>
    <submittedName>
        <fullName evidence="7">Alpha-hydroxy acid oxidase</fullName>
        <ecNumber evidence="7">1.-.-.-</ecNumber>
    </submittedName>
</protein>
<evidence type="ECO:0000256" key="5">
    <source>
        <dbReference type="ARBA" id="ARBA00024042"/>
    </source>
</evidence>
<reference evidence="7 8" key="1">
    <citation type="submission" date="2024-09" db="EMBL/GenBank/DDBJ databases">
        <authorList>
            <person name="Sun Q."/>
            <person name="Mori K."/>
        </authorList>
    </citation>
    <scope>NUCLEOTIDE SEQUENCE [LARGE SCALE GENOMIC DNA]</scope>
    <source>
        <strain evidence="7 8">TBRC 5777</strain>
    </source>
</reference>
<dbReference type="Gene3D" id="3.20.20.70">
    <property type="entry name" value="Aldolase class I"/>
    <property type="match status" value="1"/>
</dbReference>
<keyword evidence="2" id="KW-0285">Flavoprotein</keyword>
<dbReference type="Proteomes" id="UP001589865">
    <property type="component" value="Unassembled WGS sequence"/>
</dbReference>
<proteinExistence type="inferred from homology"/>
<keyword evidence="3" id="KW-0288">FMN</keyword>
<dbReference type="GO" id="GO:0016491">
    <property type="term" value="F:oxidoreductase activity"/>
    <property type="evidence" value="ECO:0007669"/>
    <property type="project" value="UniProtKB-KW"/>
</dbReference>